<dbReference type="GO" id="GO:0008990">
    <property type="term" value="F:rRNA (guanine-N2-)-methyltransferase activity"/>
    <property type="evidence" value="ECO:0007669"/>
    <property type="project" value="UniProtKB-UniRule"/>
</dbReference>
<accession>A0A9X2HVG9</accession>
<dbReference type="InterPro" id="IPR007536">
    <property type="entry name" value="16SrRNA_methylTrfase_J"/>
</dbReference>
<keyword evidence="1" id="KW-0698">rRNA processing</keyword>
<dbReference type="Proteomes" id="UP001139319">
    <property type="component" value="Unassembled WGS sequence"/>
</dbReference>
<keyword evidence="1 2" id="KW-0489">Methyltransferase</keyword>
<comment type="catalytic activity">
    <reaction evidence="1">
        <text>guanosine(1516) in 16S rRNA + S-adenosyl-L-methionine = N(2)-methylguanosine(1516) in 16S rRNA + S-adenosyl-L-homocysteine + H(+)</text>
        <dbReference type="Rhea" id="RHEA:43220"/>
        <dbReference type="Rhea" id="RHEA-COMP:10412"/>
        <dbReference type="Rhea" id="RHEA-COMP:10413"/>
        <dbReference type="ChEBI" id="CHEBI:15378"/>
        <dbReference type="ChEBI" id="CHEBI:57856"/>
        <dbReference type="ChEBI" id="CHEBI:59789"/>
        <dbReference type="ChEBI" id="CHEBI:74269"/>
        <dbReference type="ChEBI" id="CHEBI:74481"/>
        <dbReference type="EC" id="2.1.1.242"/>
    </reaction>
</comment>
<feature type="binding site" evidence="1">
    <location>
        <begin position="111"/>
        <end position="112"/>
    </location>
    <ligand>
        <name>S-adenosyl-L-methionine</name>
        <dbReference type="ChEBI" id="CHEBI:59789"/>
    </ligand>
</feature>
<reference evidence="2" key="2">
    <citation type="submission" date="2023-01" db="EMBL/GenBank/DDBJ databases">
        <title>Gilvimarinus xylanilyticus HB14 isolated from Caulerpa lentillifera aquaculture base in Hainan, China.</title>
        <authorList>
            <person name="Zhang Y.-J."/>
        </authorList>
    </citation>
    <scope>NUCLEOTIDE SEQUENCE</scope>
    <source>
        <strain evidence="2">HB14</strain>
    </source>
</reference>
<dbReference type="EC" id="2.1.1.242" evidence="1"/>
<comment type="function">
    <text evidence="1">Specifically methylates the guanosine in position 1516 of 16S rRNA.</text>
</comment>
<sequence>MRAPVVICNHADARPVATRLAGALNTELLLNIDVSMLVDGPEFALLFDAQGLALQQTGRKAPGPIRVDFASGAVDHRRKFGGGKGQAIAKAVGLQARVYPHVLDATAGLGRDAFVLATLGCRVDMLERNPVVQALLADGLARAELSADAELQAIMQRMSLARTDAADYLQTPDSVDVVYLDPMFPERQKSAQVKKEMKAFHSLVGSDPDADQLLERALEVARFRVVVKRPRKAPDLDNRVPSYRLEGKSGRFDIYALKKLPEHLGVG</sequence>
<keyword evidence="1" id="KW-0963">Cytoplasm</keyword>
<dbReference type="InterPro" id="IPR029063">
    <property type="entry name" value="SAM-dependent_MTases_sf"/>
</dbReference>
<dbReference type="HAMAP" id="MF_01523">
    <property type="entry name" value="16SrRNA_methyltr_J"/>
    <property type="match status" value="1"/>
</dbReference>
<comment type="caution">
    <text evidence="2">The sequence shown here is derived from an EMBL/GenBank/DDBJ whole genome shotgun (WGS) entry which is preliminary data.</text>
</comment>
<keyword evidence="1" id="KW-0808">Transferase</keyword>
<proteinExistence type="inferred from homology"/>
<feature type="binding site" evidence="1">
    <location>
        <begin position="127"/>
        <end position="128"/>
    </location>
    <ligand>
        <name>S-adenosyl-L-methionine</name>
        <dbReference type="ChEBI" id="CHEBI:59789"/>
    </ligand>
</feature>
<dbReference type="Pfam" id="PF04445">
    <property type="entry name" value="SAM_MT"/>
    <property type="match status" value="1"/>
</dbReference>
<gene>
    <name evidence="1" type="primary">rsmJ</name>
    <name evidence="2" type="ORF">M6D89_06345</name>
</gene>
<keyword evidence="3" id="KW-1185">Reference proteome</keyword>
<dbReference type="RefSeq" id="WP_253967182.1">
    <property type="nucleotide sequence ID" value="NZ_JAMFTH010000001.1"/>
</dbReference>
<dbReference type="PANTHER" id="PTHR36112:SF1">
    <property type="entry name" value="RIBOSOMAL RNA SMALL SUBUNIT METHYLTRANSFERASE J"/>
    <property type="match status" value="1"/>
</dbReference>
<comment type="caution">
    <text evidence="1">Lacks conserved residue(s) required for the propagation of feature annotation.</text>
</comment>
<dbReference type="EMBL" id="JAMFTH010000001">
    <property type="protein sequence ID" value="MCP8898915.1"/>
    <property type="molecule type" value="Genomic_DNA"/>
</dbReference>
<comment type="similarity">
    <text evidence="1">Belongs to the methyltransferase superfamily. RsmJ family.</text>
</comment>
<keyword evidence="1" id="KW-0949">S-adenosyl-L-methionine</keyword>
<reference evidence="2" key="1">
    <citation type="submission" date="2022-05" db="EMBL/GenBank/DDBJ databases">
        <authorList>
            <person name="Sun H.-N."/>
        </authorList>
    </citation>
    <scope>NUCLEOTIDE SEQUENCE</scope>
    <source>
        <strain evidence="2">HB14</strain>
    </source>
</reference>
<feature type="binding site" evidence="1">
    <location>
        <position position="181"/>
    </location>
    <ligand>
        <name>S-adenosyl-L-methionine</name>
        <dbReference type="ChEBI" id="CHEBI:59789"/>
    </ligand>
</feature>
<dbReference type="GO" id="GO:0005737">
    <property type="term" value="C:cytoplasm"/>
    <property type="evidence" value="ECO:0007669"/>
    <property type="project" value="UniProtKB-SubCell"/>
</dbReference>
<organism evidence="2 3">
    <name type="scientific">Gilvimarinus xylanilyticus</name>
    <dbReference type="NCBI Taxonomy" id="2944139"/>
    <lineage>
        <taxon>Bacteria</taxon>
        <taxon>Pseudomonadati</taxon>
        <taxon>Pseudomonadota</taxon>
        <taxon>Gammaproteobacteria</taxon>
        <taxon>Cellvibrionales</taxon>
        <taxon>Cellvibrionaceae</taxon>
        <taxon>Gilvimarinus</taxon>
    </lineage>
</organism>
<protein>
    <recommendedName>
        <fullName evidence="1">Ribosomal RNA small subunit methyltransferase J</fullName>
        <ecNumber evidence="1">2.1.1.242</ecNumber>
    </recommendedName>
    <alternativeName>
        <fullName evidence="1">16S rRNA m2G1516 methyltransferase</fullName>
    </alternativeName>
    <alternativeName>
        <fullName evidence="1">rRNA (guanine-N(2)-)-methyltransferase</fullName>
    </alternativeName>
</protein>
<comment type="subcellular location">
    <subcellularLocation>
        <location evidence="1">Cytoplasm</location>
    </subcellularLocation>
</comment>
<evidence type="ECO:0000256" key="1">
    <source>
        <dbReference type="HAMAP-Rule" id="MF_01523"/>
    </source>
</evidence>
<dbReference type="Gene3D" id="3.40.50.150">
    <property type="entry name" value="Vaccinia Virus protein VP39"/>
    <property type="match status" value="1"/>
</dbReference>
<evidence type="ECO:0000313" key="2">
    <source>
        <dbReference type="EMBL" id="MCP8898915.1"/>
    </source>
</evidence>
<dbReference type="PANTHER" id="PTHR36112">
    <property type="entry name" value="RIBOSOMAL RNA SMALL SUBUNIT METHYLTRANSFERASE J"/>
    <property type="match status" value="1"/>
</dbReference>
<dbReference type="SUPFAM" id="SSF53335">
    <property type="entry name" value="S-adenosyl-L-methionine-dependent methyltransferases"/>
    <property type="match status" value="1"/>
</dbReference>
<evidence type="ECO:0000313" key="3">
    <source>
        <dbReference type="Proteomes" id="UP001139319"/>
    </source>
</evidence>
<name>A0A9X2HVG9_9GAMM</name>
<dbReference type="AlphaFoldDB" id="A0A9X2HVG9"/>